<reference evidence="2 3" key="1">
    <citation type="submission" date="2024-05" db="EMBL/GenBank/DDBJ databases">
        <title>Genome sequencing and assembly of Indian major carp, Cirrhinus mrigala (Hamilton, 1822).</title>
        <authorList>
            <person name="Mohindra V."/>
            <person name="Chowdhury L.M."/>
            <person name="Lal K."/>
            <person name="Jena J.K."/>
        </authorList>
    </citation>
    <scope>NUCLEOTIDE SEQUENCE [LARGE SCALE GENOMIC DNA]</scope>
    <source>
        <strain evidence="2">CM1030</strain>
        <tissue evidence="2">Blood</tissue>
    </source>
</reference>
<feature type="region of interest" description="Disordered" evidence="1">
    <location>
        <begin position="61"/>
        <end position="87"/>
    </location>
</feature>
<evidence type="ECO:0000256" key="1">
    <source>
        <dbReference type="SAM" id="MobiDB-lite"/>
    </source>
</evidence>
<dbReference type="Gene3D" id="3.10.580.10">
    <property type="entry name" value="CBS-domain"/>
    <property type="match status" value="1"/>
</dbReference>
<evidence type="ECO:0000313" key="3">
    <source>
        <dbReference type="Proteomes" id="UP001529510"/>
    </source>
</evidence>
<comment type="caution">
    <text evidence="2">The sequence shown here is derived from an EMBL/GenBank/DDBJ whole genome shotgun (WGS) entry which is preliminary data.</text>
</comment>
<gene>
    <name evidence="2" type="ORF">M9458_031210</name>
</gene>
<organism evidence="2 3">
    <name type="scientific">Cirrhinus mrigala</name>
    <name type="common">Mrigala</name>
    <dbReference type="NCBI Taxonomy" id="683832"/>
    <lineage>
        <taxon>Eukaryota</taxon>
        <taxon>Metazoa</taxon>
        <taxon>Chordata</taxon>
        <taxon>Craniata</taxon>
        <taxon>Vertebrata</taxon>
        <taxon>Euteleostomi</taxon>
        <taxon>Actinopterygii</taxon>
        <taxon>Neopterygii</taxon>
        <taxon>Teleostei</taxon>
        <taxon>Ostariophysi</taxon>
        <taxon>Cypriniformes</taxon>
        <taxon>Cyprinidae</taxon>
        <taxon>Labeoninae</taxon>
        <taxon>Labeonini</taxon>
        <taxon>Cirrhinus</taxon>
    </lineage>
</organism>
<keyword evidence="3" id="KW-1185">Reference proteome</keyword>
<evidence type="ECO:0000313" key="2">
    <source>
        <dbReference type="EMBL" id="KAL0175242.1"/>
    </source>
</evidence>
<feature type="non-terminal residue" evidence="2">
    <location>
        <position position="87"/>
    </location>
</feature>
<accession>A0ABD0PN48</accession>
<dbReference type="EMBL" id="JAMKFB020000015">
    <property type="protein sequence ID" value="KAL0175242.1"/>
    <property type="molecule type" value="Genomic_DNA"/>
</dbReference>
<dbReference type="AlphaFoldDB" id="A0ABD0PN48"/>
<proteinExistence type="predicted"/>
<protein>
    <submittedName>
        <fullName evidence="2">Uncharacterized protein</fullName>
    </submittedName>
</protein>
<sequence>MILLGSIERAQLQAILTQHLGRARRLEFIRERAEAERKRVSEEGSQKVNLEVRFQISTEESSFTPARPISPKPLKPALKRTSVAEKN</sequence>
<dbReference type="InterPro" id="IPR046342">
    <property type="entry name" value="CBS_dom_sf"/>
</dbReference>
<name>A0ABD0PN48_CIRMR</name>
<dbReference type="Proteomes" id="UP001529510">
    <property type="component" value="Unassembled WGS sequence"/>
</dbReference>